<reference evidence="1 2" key="1">
    <citation type="submission" date="2024-02" db="EMBL/GenBank/DDBJ databases">
        <title>High-quality chromosome-scale genome assembly of Pensacola bahiagrass (Paspalum notatum Flugge var. saurae).</title>
        <authorList>
            <person name="Vega J.M."/>
            <person name="Podio M."/>
            <person name="Orjuela J."/>
            <person name="Siena L.A."/>
            <person name="Pessino S.C."/>
            <person name="Combes M.C."/>
            <person name="Mariac C."/>
            <person name="Albertini E."/>
            <person name="Pupilli F."/>
            <person name="Ortiz J.P.A."/>
            <person name="Leblanc O."/>
        </authorList>
    </citation>
    <scope>NUCLEOTIDE SEQUENCE [LARGE SCALE GENOMIC DNA]</scope>
    <source>
        <strain evidence="1">R1</strain>
        <tissue evidence="1">Leaf</tissue>
    </source>
</reference>
<sequence length="183" mass="20221">MEALMKHKSIAVPINTSEEEVQLEDENNVLVKRRRTEFSGSIVLPQQVVEVPDMENKVPDGLPAQVSNGKDSMVVTECAVQSSTEVNGCSNGHVRGFPVTGSASSRLPKICSAIGWKEPLYDFEERGPPHNKLFRCKVTVRMEGLSDTIVECFGNPKPQKKAAKEHAAQGALWCLERFGHVKY</sequence>
<dbReference type="SUPFAM" id="SSF54768">
    <property type="entry name" value="dsRNA-binding domain-like"/>
    <property type="match status" value="1"/>
</dbReference>
<dbReference type="Proteomes" id="UP001341281">
    <property type="component" value="Chromosome 03"/>
</dbReference>
<evidence type="ECO:0000313" key="2">
    <source>
        <dbReference type="Proteomes" id="UP001341281"/>
    </source>
</evidence>
<organism evidence="1 2">
    <name type="scientific">Paspalum notatum var. saurae</name>
    <dbReference type="NCBI Taxonomy" id="547442"/>
    <lineage>
        <taxon>Eukaryota</taxon>
        <taxon>Viridiplantae</taxon>
        <taxon>Streptophyta</taxon>
        <taxon>Embryophyta</taxon>
        <taxon>Tracheophyta</taxon>
        <taxon>Spermatophyta</taxon>
        <taxon>Magnoliopsida</taxon>
        <taxon>Liliopsida</taxon>
        <taxon>Poales</taxon>
        <taxon>Poaceae</taxon>
        <taxon>PACMAD clade</taxon>
        <taxon>Panicoideae</taxon>
        <taxon>Andropogonodae</taxon>
        <taxon>Paspaleae</taxon>
        <taxon>Paspalinae</taxon>
        <taxon>Paspalum</taxon>
    </lineage>
</organism>
<protein>
    <recommendedName>
        <fullName evidence="3">DRBM domain-containing protein</fullName>
    </recommendedName>
</protein>
<accession>A0AAQ3WKR0</accession>
<keyword evidence="2" id="KW-1185">Reference proteome</keyword>
<dbReference type="Gene3D" id="3.30.160.20">
    <property type="match status" value="1"/>
</dbReference>
<name>A0AAQ3WKR0_PASNO</name>
<dbReference type="Pfam" id="PF14709">
    <property type="entry name" value="DND1_DSRM"/>
    <property type="match status" value="1"/>
</dbReference>
<proteinExistence type="predicted"/>
<evidence type="ECO:0000313" key="1">
    <source>
        <dbReference type="EMBL" id="WVZ64956.1"/>
    </source>
</evidence>
<evidence type="ECO:0008006" key="3">
    <source>
        <dbReference type="Google" id="ProtNLM"/>
    </source>
</evidence>
<gene>
    <name evidence="1" type="ORF">U9M48_014398</name>
</gene>
<dbReference type="EMBL" id="CP144747">
    <property type="protein sequence ID" value="WVZ64956.1"/>
    <property type="molecule type" value="Genomic_DNA"/>
</dbReference>
<dbReference type="AlphaFoldDB" id="A0AAQ3WKR0"/>